<dbReference type="Proteomes" id="UP000185911">
    <property type="component" value="Unassembled WGS sequence"/>
</dbReference>
<gene>
    <name evidence="4" type="ORF">BLL52_1278</name>
</gene>
<dbReference type="RefSeq" id="WP_075585759.1">
    <property type="nucleotide sequence ID" value="NZ_MSYM01000008.1"/>
</dbReference>
<evidence type="ECO:0000313" key="5">
    <source>
        <dbReference type="Proteomes" id="UP000185911"/>
    </source>
</evidence>
<proteinExistence type="inferred from homology"/>
<dbReference type="Pfam" id="PF00596">
    <property type="entry name" value="Aldolase_II"/>
    <property type="match status" value="1"/>
</dbReference>
<dbReference type="InterPro" id="IPR036291">
    <property type="entry name" value="NAD(P)-bd_dom_sf"/>
</dbReference>
<dbReference type="PROSITE" id="PS00061">
    <property type="entry name" value="ADH_SHORT"/>
    <property type="match status" value="1"/>
</dbReference>
<dbReference type="SMART" id="SM01007">
    <property type="entry name" value="Aldolase_II"/>
    <property type="match status" value="1"/>
</dbReference>
<dbReference type="STRING" id="81479.RA876_01035"/>
<keyword evidence="2" id="KW-0560">Oxidoreductase</keyword>
<reference evidence="4 5" key="1">
    <citation type="submission" date="2017-01" db="EMBL/GenBank/DDBJ databases">
        <title>Genome sequence of Rhodoferax antarcticus ANT.BR, a psychrophilic purple nonsulfur bacterium from an Antarctic microbial mat.</title>
        <authorList>
            <person name="Baker J."/>
            <person name="Riester C."/>
            <person name="Skinner B."/>
            <person name="Newell A."/>
            <person name="Swingley W."/>
            <person name="Madigan M."/>
            <person name="Jung D."/>
            <person name="Asao M."/>
            <person name="Chen M."/>
            <person name="Loughlin P."/>
            <person name="Pan H."/>
            <person name="Lin S."/>
            <person name="Li N."/>
            <person name="Shaw J."/>
            <person name="Prado M."/>
            <person name="Sherman C."/>
            <person name="Li X."/>
            <person name="Tang J."/>
            <person name="Blankenship R."/>
            <person name="Zhao T."/>
            <person name="Touchman J."/>
            <person name="Sattley M."/>
        </authorList>
    </citation>
    <scope>NUCLEOTIDE SEQUENCE [LARGE SCALE GENOMIC DNA]</scope>
    <source>
        <strain evidence="4 5">ANT.BR</strain>
    </source>
</reference>
<evidence type="ECO:0000259" key="3">
    <source>
        <dbReference type="SMART" id="SM01007"/>
    </source>
</evidence>
<organism evidence="4 5">
    <name type="scientific">Rhodoferax antarcticus ANT.BR</name>
    <dbReference type="NCBI Taxonomy" id="1111071"/>
    <lineage>
        <taxon>Bacteria</taxon>
        <taxon>Pseudomonadati</taxon>
        <taxon>Pseudomonadota</taxon>
        <taxon>Betaproteobacteria</taxon>
        <taxon>Burkholderiales</taxon>
        <taxon>Comamonadaceae</taxon>
        <taxon>Rhodoferax</taxon>
    </lineage>
</organism>
<dbReference type="InterPro" id="IPR020904">
    <property type="entry name" value="Sc_DH/Rdtase_CS"/>
</dbReference>
<dbReference type="PANTHER" id="PTHR43669">
    <property type="entry name" value="5-KETO-D-GLUCONATE 5-REDUCTASE"/>
    <property type="match status" value="1"/>
</dbReference>
<dbReference type="Pfam" id="PF13561">
    <property type="entry name" value="adh_short_C2"/>
    <property type="match status" value="1"/>
</dbReference>
<dbReference type="PANTHER" id="PTHR43669:SF3">
    <property type="entry name" value="ALCOHOL DEHYDROGENASE, PUTATIVE (AFU_ORTHOLOGUE AFUA_3G03445)-RELATED"/>
    <property type="match status" value="1"/>
</dbReference>
<dbReference type="EMBL" id="MSYM01000008">
    <property type="protein sequence ID" value="OLP07448.1"/>
    <property type="molecule type" value="Genomic_DNA"/>
</dbReference>
<protein>
    <submittedName>
        <fullName evidence="4">Short chain dehydrogenase family protein</fullName>
    </submittedName>
</protein>
<dbReference type="NCBIfam" id="NF006192">
    <property type="entry name" value="PRK08324.1-6"/>
    <property type="match status" value="1"/>
</dbReference>
<comment type="caution">
    <text evidence="4">The sequence shown here is derived from an EMBL/GenBank/DDBJ whole genome shotgun (WGS) entry which is preliminary data.</text>
</comment>
<sequence length="707" mass="74608">MKSLWSDQDAAACVAHYGAQNVPPALALRTYSARLLGANPKLVLHGGGNTSVKLSMTDVLGDAVPVLCVKGSGWDLATIEPAGHPAVRMANLHRLRQLDRLSDEDMVNALRTNLLDNTAPTPSVEALLHAYVPHTFIDHTHALAAIAIADQPDSEALCRQIYGDEVVWVPYVMPGFELAQVVARAVEAHPLAYGVLLAKHGLFSFGDTAQASYERMIDFVTRAEDFIAARKANRTTAAASTTSDTASEALTDSASYTATPVTACVNVASMAEVAPYLRAAMADLAPAGSPQHWILDLRCDAQALAFANGIGQTEVAQRGVATPDHVIRMKGRPLVLGAPRVGQLDAWVTDMQARMADFVARYQAYFERNNTRVGGIKKMLDPLPRVMLIAQLGMVGVGKTAAEASVNADVMASWMAVVTDADACGTYEPVNEAHEFDMEYWSLEQAKLGKSTAKPMAGRVVLVTGAGSGIGAATARAFAAQGAELAILDLDGAAAQTVASSIGHLALALPCDVTDADSLRCAFAAVVQRFGGVDIVVSNAGVALSGGMLNLPDDVLRQSFEVNFFAHQRVAQAAVAIMKQQRLGGVLLFNVSKQAINPGPDFGAYGTSKAALLALMRQYALEHGKDGIRVNAVNADRIRSGLLNDETIAKRAKARGLSEADYMGGNLLGKEVTAQDVAQAFVVSAQLPKTTGNVITVDGGNVAAMLR</sequence>
<dbReference type="Gene3D" id="3.40.50.720">
    <property type="entry name" value="NAD(P)-binding Rossmann-like Domain"/>
    <property type="match status" value="1"/>
</dbReference>
<name>A0A1Q8YHA6_9BURK</name>
<dbReference type="InterPro" id="IPR036409">
    <property type="entry name" value="Aldolase_II/adducin_N_sf"/>
</dbReference>
<comment type="similarity">
    <text evidence="1">Belongs to the short-chain dehydrogenases/reductases (SDR) family.</text>
</comment>
<dbReference type="GO" id="GO:0016491">
    <property type="term" value="F:oxidoreductase activity"/>
    <property type="evidence" value="ECO:0007669"/>
    <property type="project" value="UniProtKB-KW"/>
</dbReference>
<evidence type="ECO:0000256" key="2">
    <source>
        <dbReference type="ARBA" id="ARBA00023002"/>
    </source>
</evidence>
<feature type="domain" description="Class II aldolase/adducin N-terminal" evidence="3">
    <location>
        <begin position="28"/>
        <end position="227"/>
    </location>
</feature>
<dbReference type="InterPro" id="IPR002347">
    <property type="entry name" value="SDR_fam"/>
</dbReference>
<dbReference type="SUPFAM" id="SSF53639">
    <property type="entry name" value="AraD/HMP-PK domain-like"/>
    <property type="match status" value="1"/>
</dbReference>
<dbReference type="AlphaFoldDB" id="A0A1Q8YHA6"/>
<accession>A0A1Q8YHA6</accession>
<dbReference type="Gene3D" id="3.40.225.10">
    <property type="entry name" value="Class II aldolase/adducin N-terminal domain"/>
    <property type="match status" value="1"/>
</dbReference>
<dbReference type="PRINTS" id="PR00081">
    <property type="entry name" value="GDHRDH"/>
</dbReference>
<dbReference type="InterPro" id="IPR001303">
    <property type="entry name" value="Aldolase_II/adducin_N"/>
</dbReference>
<dbReference type="SUPFAM" id="SSF51735">
    <property type="entry name" value="NAD(P)-binding Rossmann-fold domains"/>
    <property type="match status" value="1"/>
</dbReference>
<evidence type="ECO:0000256" key="1">
    <source>
        <dbReference type="ARBA" id="ARBA00006484"/>
    </source>
</evidence>
<evidence type="ECO:0000313" key="4">
    <source>
        <dbReference type="EMBL" id="OLP07448.1"/>
    </source>
</evidence>
<keyword evidence="5" id="KW-1185">Reference proteome</keyword>